<evidence type="ECO:0000313" key="1">
    <source>
        <dbReference type="EMBL" id="SPC84447.1"/>
    </source>
</evidence>
<dbReference type="EMBL" id="OIVN01000711">
    <property type="protein sequence ID" value="SPC84447.1"/>
    <property type="molecule type" value="Genomic_DNA"/>
</dbReference>
<reference evidence="1" key="1">
    <citation type="submission" date="2018-02" db="EMBL/GenBank/DDBJ databases">
        <authorList>
            <person name="Cohen D.B."/>
            <person name="Kent A.D."/>
        </authorList>
    </citation>
    <scope>NUCLEOTIDE SEQUENCE</scope>
</reference>
<accession>A0A2N9F0C3</accession>
<sequence>MEMPEWERRSKKHHRQKLPDTALATTFSYISTPIRATIFATVSAQTSLTPSYGSQSSQFDL</sequence>
<gene>
    <name evidence="1" type="ORF">FSB_LOCUS12329</name>
</gene>
<proteinExistence type="predicted"/>
<name>A0A2N9F0C3_FAGSY</name>
<organism evidence="1">
    <name type="scientific">Fagus sylvatica</name>
    <name type="common">Beechnut</name>
    <dbReference type="NCBI Taxonomy" id="28930"/>
    <lineage>
        <taxon>Eukaryota</taxon>
        <taxon>Viridiplantae</taxon>
        <taxon>Streptophyta</taxon>
        <taxon>Embryophyta</taxon>
        <taxon>Tracheophyta</taxon>
        <taxon>Spermatophyta</taxon>
        <taxon>Magnoliopsida</taxon>
        <taxon>eudicotyledons</taxon>
        <taxon>Gunneridae</taxon>
        <taxon>Pentapetalae</taxon>
        <taxon>rosids</taxon>
        <taxon>fabids</taxon>
        <taxon>Fagales</taxon>
        <taxon>Fagaceae</taxon>
        <taxon>Fagus</taxon>
    </lineage>
</organism>
<protein>
    <submittedName>
        <fullName evidence="1">Uncharacterized protein</fullName>
    </submittedName>
</protein>
<dbReference type="AlphaFoldDB" id="A0A2N9F0C3"/>